<gene>
    <name evidence="2" type="primary">LOC115620427</name>
</gene>
<dbReference type="AlphaFoldDB" id="A0A6J2T0F1"/>
<sequence length="323" mass="37301">MMHFKMTKTMGDGKVNIKKVGFRRKWTADEVQRILSFLRENEFEQPNGTVFYKKLTRDHKFPVDWKLVRCKVRNLRISYLKARSVLAAQGHTTPDRNLPSITFRVCPYYRELHEILKNAAPPTPRTSLTKGTDDPIEPNKLKASALNQVGTANALVKPATADESWEDELIDVGSASFDTDSMQLEENDENMNQTNTMNTSTVPMPKVFIKQERNRSLSPSPTPNITGVFSATDTNFSQMNGAAKSTNSDCPPPKRLCVRSSKDEEREEFLFQREIKIKELRLHEKELDIKKFELDSRERMLRMKLEMKERIALKKLELKYGRK</sequence>
<dbReference type="RefSeq" id="XP_030369514.1">
    <property type="nucleotide sequence ID" value="XM_030513654.1"/>
</dbReference>
<accession>A0A6J2T0F1</accession>
<keyword evidence="1" id="KW-1185">Reference proteome</keyword>
<proteinExistence type="predicted"/>
<dbReference type="Proteomes" id="UP000504634">
    <property type="component" value="Unplaced"/>
</dbReference>
<dbReference type="OrthoDB" id="6771842at2759"/>
<evidence type="ECO:0000313" key="1">
    <source>
        <dbReference type="Proteomes" id="UP000504634"/>
    </source>
</evidence>
<reference evidence="2" key="1">
    <citation type="submission" date="2025-08" db="UniProtKB">
        <authorList>
            <consortium name="RefSeq"/>
        </authorList>
    </citation>
    <scope>IDENTIFICATION</scope>
    <source>
        <strain evidence="2">11010-0011.00</strain>
        <tissue evidence="2">Whole body</tissue>
    </source>
</reference>
<organism evidence="1 2">
    <name type="scientific">Drosophila lebanonensis</name>
    <name type="common">Fruit fly</name>
    <name type="synonym">Scaptodrosophila lebanonensis</name>
    <dbReference type="NCBI Taxonomy" id="7225"/>
    <lineage>
        <taxon>Eukaryota</taxon>
        <taxon>Metazoa</taxon>
        <taxon>Ecdysozoa</taxon>
        <taxon>Arthropoda</taxon>
        <taxon>Hexapoda</taxon>
        <taxon>Insecta</taxon>
        <taxon>Pterygota</taxon>
        <taxon>Neoptera</taxon>
        <taxon>Endopterygota</taxon>
        <taxon>Diptera</taxon>
        <taxon>Brachycera</taxon>
        <taxon>Muscomorpha</taxon>
        <taxon>Ephydroidea</taxon>
        <taxon>Drosophilidae</taxon>
        <taxon>Scaptodrosophila</taxon>
    </lineage>
</organism>
<dbReference type="GeneID" id="115620427"/>
<name>A0A6J2T0F1_DROLE</name>
<evidence type="ECO:0000313" key="2">
    <source>
        <dbReference type="RefSeq" id="XP_030369514.1"/>
    </source>
</evidence>
<protein>
    <submittedName>
        <fullName evidence="2">Uncharacterized protein LOC115620427</fullName>
    </submittedName>
</protein>